<evidence type="ECO:0000256" key="1">
    <source>
        <dbReference type="ARBA" id="ARBA00006754"/>
    </source>
</evidence>
<dbReference type="InterPro" id="IPR051448">
    <property type="entry name" value="CdaR-like_regulators"/>
</dbReference>
<dbReference type="RefSeq" id="WP_036174096.1">
    <property type="nucleotide sequence ID" value="NZ_AVCZ01000008.1"/>
</dbReference>
<proteinExistence type="inferred from homology"/>
<feature type="domain" description="CdaR GGDEF-like" evidence="4">
    <location>
        <begin position="298"/>
        <end position="419"/>
    </location>
</feature>
<evidence type="ECO:0000259" key="4">
    <source>
        <dbReference type="Pfam" id="PF17853"/>
    </source>
</evidence>
<organism evidence="5 6">
    <name type="scientific">Ureibacillus massiliensis 4400831 = CIP 108448 = CCUG 49529</name>
    <dbReference type="NCBI Taxonomy" id="1211035"/>
    <lineage>
        <taxon>Bacteria</taxon>
        <taxon>Bacillati</taxon>
        <taxon>Bacillota</taxon>
        <taxon>Bacilli</taxon>
        <taxon>Bacillales</taxon>
        <taxon>Caryophanaceae</taxon>
        <taxon>Ureibacillus</taxon>
    </lineage>
</organism>
<dbReference type="Proteomes" id="UP000030595">
    <property type="component" value="Unassembled WGS sequence"/>
</dbReference>
<comment type="similarity">
    <text evidence="1">Belongs to the CdaR family.</text>
</comment>
<dbReference type="Pfam" id="PF07905">
    <property type="entry name" value="PucR"/>
    <property type="match status" value="1"/>
</dbReference>
<dbReference type="OrthoDB" id="142218at2"/>
<gene>
    <name evidence="5" type="ORF">CD30_06525</name>
</gene>
<evidence type="ECO:0008006" key="7">
    <source>
        <dbReference type="Google" id="ProtNLM"/>
    </source>
</evidence>
<dbReference type="InterPro" id="IPR012914">
    <property type="entry name" value="PucR_dom"/>
</dbReference>
<protein>
    <recommendedName>
        <fullName evidence="7">PucR family transcriptional regulator</fullName>
    </recommendedName>
</protein>
<feature type="domain" description="PucR C-terminal helix-turn-helix" evidence="3">
    <location>
        <begin position="471"/>
        <end position="529"/>
    </location>
</feature>
<dbReference type="Pfam" id="PF13556">
    <property type="entry name" value="HTH_30"/>
    <property type="match status" value="1"/>
</dbReference>
<sequence length="539" mass="62510">MNILQMLTQQELAPITLVAGEASKYRQITSITMMDAPDIIPYLRPNMLIITTAYHLKNNHDYFQELIREMAANGCAGIGIKKNRYLHEIPQDILLLAEQLNLPFMELPEHLSLGQINFLMTEKILQSEASLLTHAMDIHRQFTLLILNGHGVPKLIRQLSSLIGREVLLISPYLRPMYSTQQYVPVLATIQNMMNEGFQNPLNCEQTFTFSLIEGKETFAFFPINTHAEKNCFLMVKGNIDQQDITVRLTIEQAINVLSFALMQEQALQQQKRNIRNQHLKDFLENDSGSTVVTKAMSQELSLPYQQAYVCIIGHVITKTPSYSFQPTFTIEQIHKFCEETLQSTRIPIHVFSLNNELIFLYELQDPNSDYILFLRELFSELEGSIYQYFDLHMVFGVSNQTQSFSDIQRAFKEAQSTIVTLRNKQRVVSFYKKKEINELLQMIPQTDLLNYQRMVFKAFASLPDDEQTILFETLNEYLECHCQISETAKRLFVHRNTVIYRIEKCSSLLNKDLKDPEVTLQLRLALRIRNHLIIEQHA</sequence>
<reference evidence="5 6" key="1">
    <citation type="submission" date="2014-02" db="EMBL/GenBank/DDBJ databases">
        <title>Draft genome sequence of Lysinibacillus massiliensis CCUG 49529.</title>
        <authorList>
            <person name="Zhang F."/>
            <person name="Wang G."/>
            <person name="Zhang L."/>
        </authorList>
    </citation>
    <scope>NUCLEOTIDE SEQUENCE [LARGE SCALE GENOMIC DNA]</scope>
    <source>
        <strain evidence="5 6">CCUG 49529</strain>
    </source>
</reference>
<dbReference type="InterPro" id="IPR025736">
    <property type="entry name" value="PucR_C-HTH_dom"/>
</dbReference>
<comment type="caution">
    <text evidence="5">The sequence shown here is derived from an EMBL/GenBank/DDBJ whole genome shotgun (WGS) entry which is preliminary data.</text>
</comment>
<dbReference type="PANTHER" id="PTHR33744:SF1">
    <property type="entry name" value="DNA-BINDING TRANSCRIPTIONAL ACTIVATOR ADER"/>
    <property type="match status" value="1"/>
</dbReference>
<name>A0A0A3J6H2_9BACL</name>
<dbReference type="Pfam" id="PF17853">
    <property type="entry name" value="GGDEF_2"/>
    <property type="match status" value="1"/>
</dbReference>
<evidence type="ECO:0000313" key="5">
    <source>
        <dbReference type="EMBL" id="KGR91285.1"/>
    </source>
</evidence>
<evidence type="ECO:0000259" key="3">
    <source>
        <dbReference type="Pfam" id="PF13556"/>
    </source>
</evidence>
<dbReference type="InterPro" id="IPR041522">
    <property type="entry name" value="CdaR_GGDEF"/>
</dbReference>
<dbReference type="EMBL" id="JPVQ01000008">
    <property type="protein sequence ID" value="KGR91285.1"/>
    <property type="molecule type" value="Genomic_DNA"/>
</dbReference>
<dbReference type="eggNOG" id="COG2508">
    <property type="taxonomic scope" value="Bacteria"/>
</dbReference>
<evidence type="ECO:0000259" key="2">
    <source>
        <dbReference type="Pfam" id="PF07905"/>
    </source>
</evidence>
<evidence type="ECO:0000313" key="6">
    <source>
        <dbReference type="Proteomes" id="UP000030595"/>
    </source>
</evidence>
<keyword evidence="6" id="KW-1185">Reference proteome</keyword>
<dbReference type="InterPro" id="IPR042070">
    <property type="entry name" value="PucR_C-HTH_sf"/>
</dbReference>
<dbReference type="PANTHER" id="PTHR33744">
    <property type="entry name" value="CARBOHYDRATE DIACID REGULATOR"/>
    <property type="match status" value="1"/>
</dbReference>
<accession>A0A0A3J6H2</accession>
<dbReference type="AlphaFoldDB" id="A0A0A3J6H2"/>
<dbReference type="Gene3D" id="1.10.10.2840">
    <property type="entry name" value="PucR C-terminal helix-turn-helix domain"/>
    <property type="match status" value="1"/>
</dbReference>
<feature type="domain" description="Purine catabolism PurC-like" evidence="2">
    <location>
        <begin position="6"/>
        <end position="116"/>
    </location>
</feature>